<evidence type="ECO:0000256" key="1">
    <source>
        <dbReference type="SAM" id="MobiDB-lite"/>
    </source>
</evidence>
<name>A0AAV6NBA2_9ROSI</name>
<accession>A0AAV6NBA2</accession>
<feature type="region of interest" description="Disordered" evidence="1">
    <location>
        <begin position="28"/>
        <end position="55"/>
    </location>
</feature>
<feature type="compositionally biased region" description="Polar residues" evidence="1">
    <location>
        <begin position="44"/>
        <end position="55"/>
    </location>
</feature>
<protein>
    <submittedName>
        <fullName evidence="2">Uncharacterized protein</fullName>
    </submittedName>
</protein>
<evidence type="ECO:0000313" key="3">
    <source>
        <dbReference type="Proteomes" id="UP000685013"/>
    </source>
</evidence>
<comment type="caution">
    <text evidence="2">The sequence shown here is derived from an EMBL/GenBank/DDBJ whole genome shotgun (WGS) entry which is preliminary data.</text>
</comment>
<reference evidence="2 3" key="1">
    <citation type="journal article" date="2021" name="Hortic Res">
        <title>The domestication of Cucurbita argyrosperma as revealed by the genome of its wild relative.</title>
        <authorList>
            <person name="Barrera-Redondo J."/>
            <person name="Sanchez-de la Vega G."/>
            <person name="Aguirre-Liguori J.A."/>
            <person name="Castellanos-Morales G."/>
            <person name="Gutierrez-Guerrero Y.T."/>
            <person name="Aguirre-Dugua X."/>
            <person name="Aguirre-Planter E."/>
            <person name="Tenaillon M.I."/>
            <person name="Lira-Saade R."/>
            <person name="Eguiarte L.E."/>
        </authorList>
    </citation>
    <scope>NUCLEOTIDE SEQUENCE [LARGE SCALE GENOMIC DNA]</scope>
    <source>
        <strain evidence="2">JBR-2021</strain>
    </source>
</reference>
<proteinExistence type="predicted"/>
<gene>
    <name evidence="2" type="ORF">SDJN03_13348</name>
</gene>
<dbReference type="Proteomes" id="UP000685013">
    <property type="component" value="Chromosome 8"/>
</dbReference>
<evidence type="ECO:0000313" key="2">
    <source>
        <dbReference type="EMBL" id="KAG6593872.1"/>
    </source>
</evidence>
<sequence length="99" mass="11134">MNDSNEDQRLPLHGNPKEFVSMDQLAGALPESPFGPRLTDHKGSIQQGKSTSTPSLRKLERHSRLIKDLKLQGSWRSETRLSLENVGKFVATKQISEFC</sequence>
<feature type="non-terminal residue" evidence="2">
    <location>
        <position position="1"/>
    </location>
</feature>
<dbReference type="EMBL" id="JAGKQH010000008">
    <property type="protein sequence ID" value="KAG6593872.1"/>
    <property type="molecule type" value="Genomic_DNA"/>
</dbReference>
<dbReference type="AlphaFoldDB" id="A0AAV6NBA2"/>
<organism evidence="2 3">
    <name type="scientific">Cucurbita argyrosperma subsp. sororia</name>
    <dbReference type="NCBI Taxonomy" id="37648"/>
    <lineage>
        <taxon>Eukaryota</taxon>
        <taxon>Viridiplantae</taxon>
        <taxon>Streptophyta</taxon>
        <taxon>Embryophyta</taxon>
        <taxon>Tracheophyta</taxon>
        <taxon>Spermatophyta</taxon>
        <taxon>Magnoliopsida</taxon>
        <taxon>eudicotyledons</taxon>
        <taxon>Gunneridae</taxon>
        <taxon>Pentapetalae</taxon>
        <taxon>rosids</taxon>
        <taxon>fabids</taxon>
        <taxon>Cucurbitales</taxon>
        <taxon>Cucurbitaceae</taxon>
        <taxon>Cucurbiteae</taxon>
        <taxon>Cucurbita</taxon>
    </lineage>
</organism>
<keyword evidence="3" id="KW-1185">Reference proteome</keyword>